<evidence type="ECO:0000313" key="2">
    <source>
        <dbReference type="Proteomes" id="UP001055072"/>
    </source>
</evidence>
<name>A0ACB8ULA2_9APHY</name>
<proteinExistence type="predicted"/>
<reference evidence="1" key="1">
    <citation type="journal article" date="2021" name="Environ. Microbiol.">
        <title>Gene family expansions and transcriptome signatures uncover fungal adaptations to wood decay.</title>
        <authorList>
            <person name="Hage H."/>
            <person name="Miyauchi S."/>
            <person name="Viragh M."/>
            <person name="Drula E."/>
            <person name="Min B."/>
            <person name="Chaduli D."/>
            <person name="Navarro D."/>
            <person name="Favel A."/>
            <person name="Norest M."/>
            <person name="Lesage-Meessen L."/>
            <person name="Balint B."/>
            <person name="Merenyi Z."/>
            <person name="de Eugenio L."/>
            <person name="Morin E."/>
            <person name="Martinez A.T."/>
            <person name="Baldrian P."/>
            <person name="Stursova M."/>
            <person name="Martinez M.J."/>
            <person name="Novotny C."/>
            <person name="Magnuson J.K."/>
            <person name="Spatafora J.W."/>
            <person name="Maurice S."/>
            <person name="Pangilinan J."/>
            <person name="Andreopoulos W."/>
            <person name="LaButti K."/>
            <person name="Hundley H."/>
            <person name="Na H."/>
            <person name="Kuo A."/>
            <person name="Barry K."/>
            <person name="Lipzen A."/>
            <person name="Henrissat B."/>
            <person name="Riley R."/>
            <person name="Ahrendt S."/>
            <person name="Nagy L.G."/>
            <person name="Grigoriev I.V."/>
            <person name="Martin F."/>
            <person name="Rosso M.N."/>
        </authorList>
    </citation>
    <scope>NUCLEOTIDE SEQUENCE</scope>
    <source>
        <strain evidence="1">CBS 384.51</strain>
    </source>
</reference>
<dbReference type="Proteomes" id="UP001055072">
    <property type="component" value="Unassembled WGS sequence"/>
</dbReference>
<protein>
    <submittedName>
        <fullName evidence="1">O-acetyltransferase</fullName>
    </submittedName>
</protein>
<evidence type="ECO:0000313" key="1">
    <source>
        <dbReference type="EMBL" id="KAI0095048.1"/>
    </source>
</evidence>
<comment type="caution">
    <text evidence="1">The sequence shown here is derived from an EMBL/GenBank/DDBJ whole genome shotgun (WGS) entry which is preliminary data.</text>
</comment>
<sequence length="880" mass="100003">MAFKRGSFSLNPNIGHFAAAAVFTCALVLGIFRFFVLDRIDPLHCNALLSKGRWLDDNFTNWQPDGCMLYDYQPEDVSACLGSRRVVFIGDSVTRLLYFRFAHTIDPLLPTAPPEDSDKHSDYNYMTAGGIELSFYWAPYLNTSTTFNQFRPSGPPGRRGERPALLVMGSGLWYLRYPSASGGLPAWESNIQTTIEAIQQAHPPSADMVVVLPVEDIFPPKSSPSRATTIHGADVDAMNSDLAHRIRPSSDPFAFFGRRPPPPDGPFVAPSNSPIWFPSVFNTMIDTTQTEDGLHYSAAVVTMHAQILLNLRCNDVLPKVFPLDKTCCRSYPWPSLLHSLVVTGFVLWWPVLWFLSHRYNAKTVDSPLIPKDQMSIMVISASVAVVYLADRTGFWLKEQKQYNPWTFAFLSLISLVVGLLTVKRGDNDLGFLNRDQTDEWKGWMQIVILIYHYVGASKVSGIYNPIRVLIAAYLFMTGYGHTMFYLKKADYGLTRVARVLIRVNLFTLILVYTMNTDYQSYYFSPLISWWYITVYATMLVGAQFNDRIVFLITKIILSMVVLSVLMKTDWLLELIFSLLEQLCGIHWSAREWALRINLDTFIVYAGMLTAALIVKCRELHWTEHRLWSLITKAGASVSVLVLIWFFAFELTRDGFSYNTWHPFVSFLPIGAFAILRNANTILRSGSSRVFMFIGKCSLETYIIQYHFWLAGDKKGILLVIPGTRWRPLNMVFTSIIFIYLSHHVAKATGDITKWICGDQLAIVSLPPPVNAPQPRGTASNADSEAQEIIFETSENLELPPRKDNEGNTLPLEPDTPVRAPRRWVDRLAEGTRPQSPPSIRLWYGEKPWYAGLKARLLMILGVMWILNVFWWYPPKSSRYT</sequence>
<gene>
    <name evidence="1" type="ORF">BDY19DRAFT_902084</name>
</gene>
<keyword evidence="2" id="KW-1185">Reference proteome</keyword>
<accession>A0ACB8ULA2</accession>
<dbReference type="EMBL" id="MU274900">
    <property type="protein sequence ID" value="KAI0095048.1"/>
    <property type="molecule type" value="Genomic_DNA"/>
</dbReference>
<organism evidence="1 2">
    <name type="scientific">Irpex rosettiformis</name>
    <dbReference type="NCBI Taxonomy" id="378272"/>
    <lineage>
        <taxon>Eukaryota</taxon>
        <taxon>Fungi</taxon>
        <taxon>Dikarya</taxon>
        <taxon>Basidiomycota</taxon>
        <taxon>Agaricomycotina</taxon>
        <taxon>Agaricomycetes</taxon>
        <taxon>Polyporales</taxon>
        <taxon>Irpicaceae</taxon>
        <taxon>Irpex</taxon>
    </lineage>
</organism>